<dbReference type="Gene3D" id="3.40.50.720">
    <property type="entry name" value="NAD(P)-binding Rossmann-like Domain"/>
    <property type="match status" value="1"/>
</dbReference>
<dbReference type="PRINTS" id="PR00080">
    <property type="entry name" value="SDRFAMILY"/>
</dbReference>
<dbReference type="EMBL" id="JACHVQ010000001">
    <property type="protein sequence ID" value="MBB2890936.1"/>
    <property type="molecule type" value="Genomic_DNA"/>
</dbReference>
<protein>
    <submittedName>
        <fullName evidence="5">NAD(P)-dependent dehydrogenase (Short-subunit alcohol dehydrogenase family)</fullName>
    </submittedName>
</protein>
<evidence type="ECO:0000313" key="5">
    <source>
        <dbReference type="EMBL" id="MBB2890936.1"/>
    </source>
</evidence>
<proteinExistence type="inferred from homology"/>
<dbReference type="Pfam" id="PF00106">
    <property type="entry name" value="adh_short"/>
    <property type="match status" value="1"/>
</dbReference>
<reference evidence="5 6" key="1">
    <citation type="submission" date="2020-08" db="EMBL/GenBank/DDBJ databases">
        <title>Sequencing the genomes of 1000 actinobacteria strains.</title>
        <authorList>
            <person name="Klenk H.-P."/>
        </authorList>
    </citation>
    <scope>NUCLEOTIDE SEQUENCE [LARGE SCALE GENOMIC DNA]</scope>
    <source>
        <strain evidence="5 6">DSM 105369</strain>
    </source>
</reference>
<dbReference type="SUPFAM" id="SSF51735">
    <property type="entry name" value="NAD(P)-binding Rossmann-fold domains"/>
    <property type="match status" value="1"/>
</dbReference>
<dbReference type="GO" id="GO:0016020">
    <property type="term" value="C:membrane"/>
    <property type="evidence" value="ECO:0007669"/>
    <property type="project" value="TreeGrafter"/>
</dbReference>
<dbReference type="RefSeq" id="WP_221185129.1">
    <property type="nucleotide sequence ID" value="NZ_JACHVQ010000001.1"/>
</dbReference>
<gene>
    <name evidence="5" type="ORF">FHU39_000920</name>
</gene>
<feature type="domain" description="Ketoreductase" evidence="4">
    <location>
        <begin position="24"/>
        <end position="213"/>
    </location>
</feature>
<dbReference type="PANTHER" id="PTHR44196">
    <property type="entry name" value="DEHYDROGENASE/REDUCTASE SDR FAMILY MEMBER 7B"/>
    <property type="match status" value="1"/>
</dbReference>
<organism evidence="5 6">
    <name type="scientific">Flexivirga oryzae</name>
    <dbReference type="NCBI Taxonomy" id="1794944"/>
    <lineage>
        <taxon>Bacteria</taxon>
        <taxon>Bacillati</taxon>
        <taxon>Actinomycetota</taxon>
        <taxon>Actinomycetes</taxon>
        <taxon>Micrococcales</taxon>
        <taxon>Dermacoccaceae</taxon>
        <taxon>Flexivirga</taxon>
    </lineage>
</organism>
<keyword evidence="2" id="KW-0560">Oxidoreductase</keyword>
<dbReference type="InterPro" id="IPR036291">
    <property type="entry name" value="NAD(P)-bd_dom_sf"/>
</dbReference>
<dbReference type="InterPro" id="IPR057326">
    <property type="entry name" value="KR_dom"/>
</dbReference>
<evidence type="ECO:0000256" key="3">
    <source>
        <dbReference type="RuleBase" id="RU000363"/>
    </source>
</evidence>
<comment type="similarity">
    <text evidence="1 3">Belongs to the short-chain dehydrogenases/reductases (SDR) family.</text>
</comment>
<dbReference type="PRINTS" id="PR00081">
    <property type="entry name" value="GDHRDH"/>
</dbReference>
<dbReference type="InterPro" id="IPR002347">
    <property type="entry name" value="SDR_fam"/>
</dbReference>
<evidence type="ECO:0000256" key="2">
    <source>
        <dbReference type="ARBA" id="ARBA00023002"/>
    </source>
</evidence>
<dbReference type="SMART" id="SM00822">
    <property type="entry name" value="PKS_KR"/>
    <property type="match status" value="1"/>
</dbReference>
<evidence type="ECO:0000259" key="4">
    <source>
        <dbReference type="SMART" id="SM00822"/>
    </source>
</evidence>
<dbReference type="PANTHER" id="PTHR44196:SF1">
    <property type="entry name" value="DEHYDROGENASE_REDUCTASE SDR FAMILY MEMBER 7B"/>
    <property type="match status" value="1"/>
</dbReference>
<sequence length="277" mass="30142">MLERVLFPPVRLDPNTLRTHVAGRRVLITGGSRGIGAATTRLLAGAGADVVLVARDTDRLERVAGEVRAQGRDATVIPTDLRDPEQLEALLRHPAAADLDILISNAGISIHRPLAQSLDRPDDVARTIAVNHLAPARLVLGLTPTLRASQGFVVNVSAINVLLPPAPGWAAYQASKAAFDQWLRSTAPELESVGIQVRSVYLPLVRTDMIAPNPAYRNAPAMTPERAAEIIGATLVRRRRNYQPWWTTPATTLASVLRGPTEAAYRRYARTRQKHVP</sequence>
<keyword evidence="6" id="KW-1185">Reference proteome</keyword>
<evidence type="ECO:0000256" key="1">
    <source>
        <dbReference type="ARBA" id="ARBA00006484"/>
    </source>
</evidence>
<evidence type="ECO:0000313" key="6">
    <source>
        <dbReference type="Proteomes" id="UP000559182"/>
    </source>
</evidence>
<comment type="caution">
    <text evidence="5">The sequence shown here is derived from an EMBL/GenBank/DDBJ whole genome shotgun (WGS) entry which is preliminary data.</text>
</comment>
<accession>A0A839N5M4</accession>
<dbReference type="CDD" id="cd05233">
    <property type="entry name" value="SDR_c"/>
    <property type="match status" value="1"/>
</dbReference>
<dbReference type="GO" id="GO:0016491">
    <property type="term" value="F:oxidoreductase activity"/>
    <property type="evidence" value="ECO:0007669"/>
    <property type="project" value="UniProtKB-KW"/>
</dbReference>
<name>A0A839N5M4_9MICO</name>
<dbReference type="AlphaFoldDB" id="A0A839N5M4"/>
<dbReference type="Proteomes" id="UP000559182">
    <property type="component" value="Unassembled WGS sequence"/>
</dbReference>